<feature type="compositionally biased region" description="Gly residues" evidence="1">
    <location>
        <begin position="1"/>
        <end position="15"/>
    </location>
</feature>
<dbReference type="Proteomes" id="UP000287651">
    <property type="component" value="Unassembled WGS sequence"/>
</dbReference>
<name>A0A426XN32_ENSVE</name>
<feature type="region of interest" description="Disordered" evidence="1">
    <location>
        <begin position="1"/>
        <end position="23"/>
    </location>
</feature>
<evidence type="ECO:0000256" key="1">
    <source>
        <dbReference type="SAM" id="MobiDB-lite"/>
    </source>
</evidence>
<evidence type="ECO:0000313" key="2">
    <source>
        <dbReference type="EMBL" id="RRT40918.1"/>
    </source>
</evidence>
<organism evidence="2 3">
    <name type="scientific">Ensete ventricosum</name>
    <name type="common">Abyssinian banana</name>
    <name type="synonym">Musa ensete</name>
    <dbReference type="NCBI Taxonomy" id="4639"/>
    <lineage>
        <taxon>Eukaryota</taxon>
        <taxon>Viridiplantae</taxon>
        <taxon>Streptophyta</taxon>
        <taxon>Embryophyta</taxon>
        <taxon>Tracheophyta</taxon>
        <taxon>Spermatophyta</taxon>
        <taxon>Magnoliopsida</taxon>
        <taxon>Liliopsida</taxon>
        <taxon>Zingiberales</taxon>
        <taxon>Musaceae</taxon>
        <taxon>Ensete</taxon>
    </lineage>
</organism>
<proteinExistence type="predicted"/>
<evidence type="ECO:0000313" key="3">
    <source>
        <dbReference type="Proteomes" id="UP000287651"/>
    </source>
</evidence>
<dbReference type="EMBL" id="AMZH03019005">
    <property type="protein sequence ID" value="RRT40918.1"/>
    <property type="molecule type" value="Genomic_DNA"/>
</dbReference>
<dbReference type="AlphaFoldDB" id="A0A426XN32"/>
<sequence length="86" mass="9375">MRSLIGGGGEGGGAESCGPPLKPVTPFAIRRSRLQLIRVERVAVSGAKRGRRHSFAQTRTWRRSKEEGEGSDCNHPRLVLAPRNVV</sequence>
<reference evidence="2 3" key="1">
    <citation type="journal article" date="2014" name="Agronomy (Basel)">
        <title>A Draft Genome Sequence for Ensete ventricosum, the Drought-Tolerant Tree Against Hunger.</title>
        <authorList>
            <person name="Harrison J."/>
            <person name="Moore K.A."/>
            <person name="Paszkiewicz K."/>
            <person name="Jones T."/>
            <person name="Grant M."/>
            <person name="Ambacheew D."/>
            <person name="Muzemil S."/>
            <person name="Studholme D.J."/>
        </authorList>
    </citation>
    <scope>NUCLEOTIDE SEQUENCE [LARGE SCALE GENOMIC DNA]</scope>
</reference>
<feature type="compositionally biased region" description="Basic and acidic residues" evidence="1">
    <location>
        <begin position="63"/>
        <end position="75"/>
    </location>
</feature>
<accession>A0A426XN32</accession>
<feature type="region of interest" description="Disordered" evidence="1">
    <location>
        <begin position="48"/>
        <end position="76"/>
    </location>
</feature>
<gene>
    <name evidence="2" type="ORF">B296_00038859</name>
</gene>
<comment type="caution">
    <text evidence="2">The sequence shown here is derived from an EMBL/GenBank/DDBJ whole genome shotgun (WGS) entry which is preliminary data.</text>
</comment>
<protein>
    <submittedName>
        <fullName evidence="2">Uncharacterized protein</fullName>
    </submittedName>
</protein>